<feature type="region of interest" description="Disordered" evidence="2">
    <location>
        <begin position="240"/>
        <end position="306"/>
    </location>
</feature>
<evidence type="ECO:0000313" key="6">
    <source>
        <dbReference type="EMBL" id="GJT52089.1"/>
    </source>
</evidence>
<feature type="region of interest" description="Disordered" evidence="2">
    <location>
        <begin position="891"/>
        <end position="917"/>
    </location>
</feature>
<dbReference type="Pfam" id="PF07727">
    <property type="entry name" value="RVT_2"/>
    <property type="match status" value="1"/>
</dbReference>
<evidence type="ECO:0000259" key="4">
    <source>
        <dbReference type="Pfam" id="PF17921"/>
    </source>
</evidence>
<dbReference type="InterPro" id="IPR056924">
    <property type="entry name" value="SH3_Tf2-1"/>
</dbReference>
<dbReference type="InterPro" id="IPR041588">
    <property type="entry name" value="Integrase_H2C2"/>
</dbReference>
<feature type="coiled-coil region" evidence="1">
    <location>
        <begin position="1226"/>
        <end position="1253"/>
    </location>
</feature>
<dbReference type="SUPFAM" id="SSF53098">
    <property type="entry name" value="Ribonuclease H-like"/>
    <property type="match status" value="1"/>
</dbReference>
<dbReference type="InterPro" id="IPR013103">
    <property type="entry name" value="RVT_2"/>
</dbReference>
<feature type="domain" description="Integrase zinc-binding" evidence="4">
    <location>
        <begin position="1053"/>
        <end position="1107"/>
    </location>
</feature>
<dbReference type="CDD" id="cd09272">
    <property type="entry name" value="RNase_HI_RT_Ty1"/>
    <property type="match status" value="1"/>
</dbReference>
<evidence type="ECO:0000256" key="2">
    <source>
        <dbReference type="SAM" id="MobiDB-lite"/>
    </source>
</evidence>
<dbReference type="Gene3D" id="1.10.340.70">
    <property type="match status" value="1"/>
</dbReference>
<dbReference type="PANTHER" id="PTHR11439">
    <property type="entry name" value="GAG-POL-RELATED RETROTRANSPOSON"/>
    <property type="match status" value="1"/>
</dbReference>
<dbReference type="InterPro" id="IPR036397">
    <property type="entry name" value="RNaseH_sf"/>
</dbReference>
<dbReference type="SUPFAM" id="SSF56672">
    <property type="entry name" value="DNA/RNA polymerases"/>
    <property type="match status" value="1"/>
</dbReference>
<feature type="coiled-coil region" evidence="1">
    <location>
        <begin position="40"/>
        <end position="97"/>
    </location>
</feature>
<dbReference type="InterPro" id="IPR043502">
    <property type="entry name" value="DNA/RNA_pol_sf"/>
</dbReference>
<reference evidence="6" key="2">
    <citation type="submission" date="2022-01" db="EMBL/GenBank/DDBJ databases">
        <authorList>
            <person name="Yamashiro T."/>
            <person name="Shiraishi A."/>
            <person name="Satake H."/>
            <person name="Nakayama K."/>
        </authorList>
    </citation>
    <scope>NUCLEOTIDE SEQUENCE</scope>
</reference>
<feature type="compositionally biased region" description="Polar residues" evidence="2">
    <location>
        <begin position="255"/>
        <end position="282"/>
    </location>
</feature>
<feature type="compositionally biased region" description="Polar residues" evidence="2">
    <location>
        <begin position="407"/>
        <end position="427"/>
    </location>
</feature>
<dbReference type="InterPro" id="IPR012337">
    <property type="entry name" value="RNaseH-like_sf"/>
</dbReference>
<dbReference type="Proteomes" id="UP001151760">
    <property type="component" value="Unassembled WGS sequence"/>
</dbReference>
<evidence type="ECO:0000313" key="7">
    <source>
        <dbReference type="Proteomes" id="UP001151760"/>
    </source>
</evidence>
<dbReference type="Gene3D" id="3.30.420.10">
    <property type="entry name" value="Ribonuclease H-like superfamily/Ribonuclease H"/>
    <property type="match status" value="1"/>
</dbReference>
<organism evidence="6 7">
    <name type="scientific">Tanacetum coccineum</name>
    <dbReference type="NCBI Taxonomy" id="301880"/>
    <lineage>
        <taxon>Eukaryota</taxon>
        <taxon>Viridiplantae</taxon>
        <taxon>Streptophyta</taxon>
        <taxon>Embryophyta</taxon>
        <taxon>Tracheophyta</taxon>
        <taxon>Spermatophyta</taxon>
        <taxon>Magnoliopsida</taxon>
        <taxon>eudicotyledons</taxon>
        <taxon>Gunneridae</taxon>
        <taxon>Pentapetalae</taxon>
        <taxon>asterids</taxon>
        <taxon>campanulids</taxon>
        <taxon>Asterales</taxon>
        <taxon>Asteraceae</taxon>
        <taxon>Asteroideae</taxon>
        <taxon>Anthemideae</taxon>
        <taxon>Anthemidinae</taxon>
        <taxon>Tanacetum</taxon>
    </lineage>
</organism>
<sequence length="1340" mass="152603">MNEEVDQNTLDKQCAEIERKNLLIANENLIANCLSNQLLYDVEKSRCLDLETEMSKVQNEIKHVSKTEMEYQICIEINNLENQIQEKDNVIRDLKVLISNVNDKNCEPYNANDVTALIEQNECVRVELEESSVKTKVLAPGMYAIDVEPIPPRLKNNRNAHLTYINHLKESVETVREIVEEARVVKPLDNVLNYACQYTKLSQELVEYVIGTCPKEFTERDSKAPSIPLTRKKQVTFTNTCSTSTNNTQKHGVHQKTQPSNVQVIPSTGVSSSTRASGSKPRSNTKHNRILPAKSVNNKKVEDHPRTNKSVWTKVNRVDSSISSKHVVINSNSESVCKTCNKCLNSANHEMCVVNILSSVNATPTVKIVLNKGKQIWKPKGKLFDNSLNKTKQIWQPKGKLSDNREPSSVQSTSRDVSLTKPNQVTQPPDHVRRWTKDTLLITSLATPLVLYLPENIPRPIYVMVIALKWIYKVKLDEYGDVLKNKARLVAKGYRQEEGIDFEESFAPVARIEAIRIFIANAATKNMIIYQMDVKTAFLNGDLQEEVFVSQPEGFEDQDNPTHVYRLKKALYGLKQAPRAWYDTLSKFLLANNFFKGAVDPTLFTRKSGKHILLVQIYVDDIIFASTDHNACHIFSKEMSSKFQMSMMGQMSFFLGLQVSQSPRGIFINQAKYALETLKKYGMDLSDPVDTPMVDRLKLDEDLMGIPVDQTRFRGMVGSLMYLTASRPDLVFVVCMCARYQAKPTKKHLEAIKRIFRYLKGTINMGLWYPKDNAMSLTAYADADHAGCQDSRRSTSGSAQFLGDRLVSWSSKKQRSTAISTTEAEYIAMSGCCALKSLEENSLKYTHDLSTSTDDTISFDEASRKCNRVLERQKKLRNQIFRALTASADVPSSVTETTDTTSTLPPPPPPLQKPTGHRDIWEKDHLKMEMEMEIPSSSNVKLITECSEHDLTVRSMKDLIKDQKLPSNSDIIFILHNAQDGNKLLDDERLSLADDLKKAHDQNQNKSKILTAQKEAVDESAGLQKGLDEMIEQRSDGTLYYLDRIWVPLKGDVRTLIMDEAHKSKYSVHPGADKMYYDLRDRYWWPRMKKDIAEYVSKCLTCLKVKAEHQRPSGLLQQPEIPVWKWEGIAMDFVTKLPRTSSGHDIIWVIVDRLTKSAHFLPMREDYKMDRLDLNEIMLDMVSDNRSYQMVTVSSLKFWQSMQEALGTHLDMSTAYHPQTDGPELVQETTEKISQIKDRLKAARDRQKSYADKRRKPLEFRVGDYVLLKVSPWKGVVRFGKKGKLAPRFVGPFEIIKKVGLVVYRLDLPEELDGVHDTFHISNLKKCLADPTLQVPLDEI</sequence>
<keyword evidence="1" id="KW-0175">Coiled coil</keyword>
<evidence type="ECO:0000259" key="5">
    <source>
        <dbReference type="Pfam" id="PF24626"/>
    </source>
</evidence>
<evidence type="ECO:0000256" key="1">
    <source>
        <dbReference type="SAM" id="Coils"/>
    </source>
</evidence>
<feature type="compositionally biased region" description="Low complexity" evidence="2">
    <location>
        <begin position="891"/>
        <end position="903"/>
    </location>
</feature>
<feature type="domain" description="Reverse transcriptase Ty1/copia-type" evidence="3">
    <location>
        <begin position="461"/>
        <end position="694"/>
    </location>
</feature>
<accession>A0ABQ5EMI6</accession>
<gene>
    <name evidence="6" type="ORF">Tco_0978246</name>
</gene>
<reference evidence="6" key="1">
    <citation type="journal article" date="2022" name="Int. J. Mol. Sci.">
        <title>Draft Genome of Tanacetum Coccineum: Genomic Comparison of Closely Related Tanacetum-Family Plants.</title>
        <authorList>
            <person name="Yamashiro T."/>
            <person name="Shiraishi A."/>
            <person name="Nakayama K."/>
            <person name="Satake H."/>
        </authorList>
    </citation>
    <scope>NUCLEOTIDE SEQUENCE</scope>
</reference>
<dbReference type="EMBL" id="BQNB010016463">
    <property type="protein sequence ID" value="GJT52089.1"/>
    <property type="molecule type" value="Genomic_DNA"/>
</dbReference>
<protein>
    <submittedName>
        <fullName evidence="6">Retrovirus-related pol polyprotein from transposon TNT 1-94</fullName>
    </submittedName>
</protein>
<comment type="caution">
    <text evidence="6">The sequence shown here is derived from an EMBL/GenBank/DDBJ whole genome shotgun (WGS) entry which is preliminary data.</text>
</comment>
<name>A0ABQ5EMI6_9ASTR</name>
<proteinExistence type="predicted"/>
<feature type="domain" description="Tf2-1-like SH3-like" evidence="5">
    <location>
        <begin position="1263"/>
        <end position="1327"/>
    </location>
</feature>
<dbReference type="PANTHER" id="PTHR11439:SF483">
    <property type="entry name" value="PEPTIDE SYNTHASE GLIP-LIKE, PUTATIVE (AFU_ORTHOLOGUE AFUA_3G12920)-RELATED"/>
    <property type="match status" value="1"/>
</dbReference>
<feature type="region of interest" description="Disordered" evidence="2">
    <location>
        <begin position="396"/>
        <end position="430"/>
    </location>
</feature>
<evidence type="ECO:0000259" key="3">
    <source>
        <dbReference type="Pfam" id="PF07727"/>
    </source>
</evidence>
<dbReference type="Pfam" id="PF24626">
    <property type="entry name" value="SH3_Tf2-1"/>
    <property type="match status" value="1"/>
</dbReference>
<keyword evidence="7" id="KW-1185">Reference proteome</keyword>
<dbReference type="Pfam" id="PF17921">
    <property type="entry name" value="Integrase_H2C2"/>
    <property type="match status" value="1"/>
</dbReference>